<evidence type="ECO:0000259" key="3">
    <source>
        <dbReference type="Pfam" id="PF03358"/>
    </source>
</evidence>
<dbReference type="SUPFAM" id="SSF52218">
    <property type="entry name" value="Flavoproteins"/>
    <property type="match status" value="1"/>
</dbReference>
<dbReference type="AlphaFoldDB" id="A0A1H7L3L6"/>
<dbReference type="GO" id="GO:0016491">
    <property type="term" value="F:oxidoreductase activity"/>
    <property type="evidence" value="ECO:0007669"/>
    <property type="project" value="InterPro"/>
</dbReference>
<organism evidence="4 5">
    <name type="scientific">Olivibacter domesticus</name>
    <name type="common">Pseudosphingobacterium domesticum</name>
    <dbReference type="NCBI Taxonomy" id="407022"/>
    <lineage>
        <taxon>Bacteria</taxon>
        <taxon>Pseudomonadati</taxon>
        <taxon>Bacteroidota</taxon>
        <taxon>Sphingobacteriia</taxon>
        <taxon>Sphingobacteriales</taxon>
        <taxon>Sphingobacteriaceae</taxon>
        <taxon>Olivibacter</taxon>
    </lineage>
</organism>
<keyword evidence="1" id="KW-0285">Flavoprotein</keyword>
<feature type="domain" description="NADPH-dependent FMN reductase-like" evidence="3">
    <location>
        <begin position="1"/>
        <end position="154"/>
    </location>
</feature>
<proteinExistence type="predicted"/>
<dbReference type="PANTHER" id="PTHR43278:SF4">
    <property type="entry name" value="NAD(P)H-DEPENDENT FMN-CONTAINING OXIDOREDUCTASE YWQN-RELATED"/>
    <property type="match status" value="1"/>
</dbReference>
<accession>A0A1H7L3L6</accession>
<dbReference type="InterPro" id="IPR051796">
    <property type="entry name" value="ISF_SsuE-like"/>
</dbReference>
<protein>
    <submittedName>
        <fullName evidence="4">Multimeric flavodoxin WrbA</fullName>
    </submittedName>
</protein>
<reference evidence="5" key="1">
    <citation type="submission" date="2016-10" db="EMBL/GenBank/DDBJ databases">
        <authorList>
            <person name="Varghese N."/>
            <person name="Submissions S."/>
        </authorList>
    </citation>
    <scope>NUCLEOTIDE SEQUENCE [LARGE SCALE GENOMIC DNA]</scope>
    <source>
        <strain evidence="5">DSM 18733</strain>
    </source>
</reference>
<dbReference type="InterPro" id="IPR029039">
    <property type="entry name" value="Flavoprotein-like_sf"/>
</dbReference>
<dbReference type="InterPro" id="IPR005025">
    <property type="entry name" value="FMN_Rdtase-like_dom"/>
</dbReference>
<dbReference type="Gene3D" id="3.40.50.360">
    <property type="match status" value="1"/>
</dbReference>
<evidence type="ECO:0000256" key="2">
    <source>
        <dbReference type="ARBA" id="ARBA00022643"/>
    </source>
</evidence>
<dbReference type="STRING" id="407022.SAMN05661044_01528"/>
<dbReference type="Proteomes" id="UP000199421">
    <property type="component" value="Unassembled WGS sequence"/>
</dbReference>
<dbReference type="Pfam" id="PF03358">
    <property type="entry name" value="FMN_red"/>
    <property type="match status" value="1"/>
</dbReference>
<evidence type="ECO:0000256" key="1">
    <source>
        <dbReference type="ARBA" id="ARBA00022630"/>
    </source>
</evidence>
<dbReference type="PANTHER" id="PTHR43278">
    <property type="entry name" value="NAD(P)H-DEPENDENT FMN-CONTAINING OXIDOREDUCTASE YWQN-RELATED"/>
    <property type="match status" value="1"/>
</dbReference>
<dbReference type="OrthoDB" id="8853249at2"/>
<name>A0A1H7L3L6_OLID1</name>
<dbReference type="RefSeq" id="WP_093321354.1">
    <property type="nucleotide sequence ID" value="NZ_FOAF01000001.1"/>
</dbReference>
<evidence type="ECO:0000313" key="4">
    <source>
        <dbReference type="EMBL" id="SEK92857.1"/>
    </source>
</evidence>
<keyword evidence="5" id="KW-1185">Reference proteome</keyword>
<dbReference type="EMBL" id="FOAF01000001">
    <property type="protein sequence ID" value="SEK92857.1"/>
    <property type="molecule type" value="Genomic_DNA"/>
</dbReference>
<evidence type="ECO:0000313" key="5">
    <source>
        <dbReference type="Proteomes" id="UP000199421"/>
    </source>
</evidence>
<gene>
    <name evidence="4" type="ORF">SAMN05661044_01528</name>
</gene>
<keyword evidence="2" id="KW-0288">FMN</keyword>
<sequence length="194" mass="21302">MKAVILLGTLKKDSLSNTETLVDFFVPYLQAKNVKCEVIKSVEYNILPGTYTHMGAGDAWPDIFKKLVEAQIIIFATPIWWGNHSSETQKIIERLDEVHDDILAGKESSLANKAVGIIITGDSDGSQHIIGSIANFVNALGMIIPPYASLTVQAAEHAKDQKTSKEALMEKYKKEYATTAETMASQLVEFGSIK</sequence>